<dbReference type="Proteomes" id="UP001190700">
    <property type="component" value="Unassembled WGS sequence"/>
</dbReference>
<accession>A0AAE0BJ87</accession>
<evidence type="ECO:0000313" key="3">
    <source>
        <dbReference type="EMBL" id="KAK3237571.1"/>
    </source>
</evidence>
<name>A0AAE0BJ87_9CHLO</name>
<dbReference type="AlphaFoldDB" id="A0AAE0BJ87"/>
<dbReference type="EMBL" id="LGRX02034525">
    <property type="protein sequence ID" value="KAK3237571.1"/>
    <property type="molecule type" value="Genomic_DNA"/>
</dbReference>
<feature type="compositionally biased region" description="Basic and acidic residues" evidence="1">
    <location>
        <begin position="188"/>
        <end position="198"/>
    </location>
</feature>
<reference evidence="3 4" key="1">
    <citation type="journal article" date="2015" name="Genome Biol. Evol.">
        <title>Comparative Genomics of a Bacterivorous Green Alga Reveals Evolutionary Causalities and Consequences of Phago-Mixotrophic Mode of Nutrition.</title>
        <authorList>
            <person name="Burns J.A."/>
            <person name="Paasch A."/>
            <person name="Narechania A."/>
            <person name="Kim E."/>
        </authorList>
    </citation>
    <scope>NUCLEOTIDE SEQUENCE [LARGE SCALE GENOMIC DNA]</scope>
    <source>
        <strain evidence="3 4">PLY_AMNH</strain>
    </source>
</reference>
<feature type="region of interest" description="Disordered" evidence="1">
    <location>
        <begin position="170"/>
        <end position="208"/>
    </location>
</feature>
<protein>
    <submittedName>
        <fullName evidence="3">Uncharacterized protein</fullName>
    </submittedName>
</protein>
<evidence type="ECO:0000313" key="4">
    <source>
        <dbReference type="Proteomes" id="UP001190700"/>
    </source>
</evidence>
<keyword evidence="2" id="KW-0472">Membrane</keyword>
<proteinExistence type="predicted"/>
<organism evidence="3 4">
    <name type="scientific">Cymbomonas tetramitiformis</name>
    <dbReference type="NCBI Taxonomy" id="36881"/>
    <lineage>
        <taxon>Eukaryota</taxon>
        <taxon>Viridiplantae</taxon>
        <taxon>Chlorophyta</taxon>
        <taxon>Pyramimonadophyceae</taxon>
        <taxon>Pyramimonadales</taxon>
        <taxon>Pyramimonadaceae</taxon>
        <taxon>Cymbomonas</taxon>
    </lineage>
</organism>
<evidence type="ECO:0000256" key="2">
    <source>
        <dbReference type="SAM" id="Phobius"/>
    </source>
</evidence>
<feature type="region of interest" description="Disordered" evidence="1">
    <location>
        <begin position="1"/>
        <end position="22"/>
    </location>
</feature>
<feature type="transmembrane region" description="Helical" evidence="2">
    <location>
        <begin position="111"/>
        <end position="131"/>
    </location>
</feature>
<sequence length="208" mass="22825">MSYYPQARRESGDSDILSSTTNESAANIRRVVIARCSNPPSDAVPGKGDGSDATEKIKVTVDRSRATGNESEEQNLVKMLNDPQLQGTIQADRGGLLPGYMTVGHFLNTSWSVFSLTMGFVTIFGVAWAGFRLVKTIFSALFFIKRGVEVYNNETGIQELNEIGEKLGIEPRASEPTQKPISFKGSKKPLDQFTEHAEQVGISRSFSR</sequence>
<keyword evidence="2" id="KW-1133">Transmembrane helix</keyword>
<keyword evidence="4" id="KW-1185">Reference proteome</keyword>
<evidence type="ECO:0000256" key="1">
    <source>
        <dbReference type="SAM" id="MobiDB-lite"/>
    </source>
</evidence>
<keyword evidence="2" id="KW-0812">Transmembrane</keyword>
<gene>
    <name evidence="3" type="ORF">CYMTET_52365</name>
</gene>
<comment type="caution">
    <text evidence="3">The sequence shown here is derived from an EMBL/GenBank/DDBJ whole genome shotgun (WGS) entry which is preliminary data.</text>
</comment>